<evidence type="ECO:0000259" key="11">
    <source>
        <dbReference type="Pfam" id="PF12607"/>
    </source>
</evidence>
<feature type="transmembrane region" description="Helical" evidence="8">
    <location>
        <begin position="419"/>
        <end position="437"/>
    </location>
</feature>
<feature type="transmembrane region" description="Helical" evidence="8">
    <location>
        <begin position="570"/>
        <end position="593"/>
    </location>
</feature>
<protein>
    <submittedName>
        <fullName evidence="13">DUF3772 domain-containing protein</fullName>
    </submittedName>
</protein>
<evidence type="ECO:0000256" key="3">
    <source>
        <dbReference type="ARBA" id="ARBA00022475"/>
    </source>
</evidence>
<dbReference type="InterPro" id="IPR011066">
    <property type="entry name" value="MscS_channel_C_sf"/>
</dbReference>
<dbReference type="InterPro" id="IPR052702">
    <property type="entry name" value="MscS-like_channel"/>
</dbReference>
<feature type="transmembrane region" description="Helical" evidence="8">
    <location>
        <begin position="599"/>
        <end position="628"/>
    </location>
</feature>
<evidence type="ECO:0000256" key="2">
    <source>
        <dbReference type="ARBA" id="ARBA00008017"/>
    </source>
</evidence>
<comment type="subcellular location">
    <subcellularLocation>
        <location evidence="1">Cell membrane</location>
        <topology evidence="1">Multi-pass membrane protein</topology>
    </subcellularLocation>
</comment>
<organism evidence="13 14">
    <name type="scientific">Seohaeicola saemankumensis</name>
    <dbReference type="NCBI Taxonomy" id="481181"/>
    <lineage>
        <taxon>Bacteria</taxon>
        <taxon>Pseudomonadati</taxon>
        <taxon>Pseudomonadota</taxon>
        <taxon>Alphaproteobacteria</taxon>
        <taxon>Rhodobacterales</taxon>
        <taxon>Roseobacteraceae</taxon>
        <taxon>Seohaeicola</taxon>
    </lineage>
</organism>
<feature type="transmembrane region" description="Helical" evidence="8">
    <location>
        <begin position="261"/>
        <end position="281"/>
    </location>
</feature>
<keyword evidence="14" id="KW-1185">Reference proteome</keyword>
<feature type="transmembrane region" description="Helical" evidence="8">
    <location>
        <begin position="342"/>
        <end position="363"/>
    </location>
</feature>
<evidence type="ECO:0000256" key="8">
    <source>
        <dbReference type="SAM" id="Phobius"/>
    </source>
</evidence>
<dbReference type="Gene3D" id="1.10.287.1260">
    <property type="match status" value="1"/>
</dbReference>
<dbReference type="Gene3D" id="3.30.70.100">
    <property type="match status" value="1"/>
</dbReference>
<dbReference type="SUPFAM" id="SSF50182">
    <property type="entry name" value="Sm-like ribonucleoproteins"/>
    <property type="match status" value="1"/>
</dbReference>
<dbReference type="PANTHER" id="PTHR30347:SF1">
    <property type="entry name" value="MECHANOSENSITIVE CHANNEL MSCK"/>
    <property type="match status" value="1"/>
</dbReference>
<keyword evidence="4 8" id="KW-0812">Transmembrane</keyword>
<dbReference type="InterPro" id="IPR011014">
    <property type="entry name" value="MscS_channel_TM-2"/>
</dbReference>
<dbReference type="SUPFAM" id="SSF82861">
    <property type="entry name" value="Mechanosensitive channel protein MscS (YggB), transmembrane region"/>
    <property type="match status" value="1"/>
</dbReference>
<keyword evidence="9" id="KW-0732">Signal</keyword>
<name>A0ABW3TL35_9RHOB</name>
<feature type="transmembrane region" description="Helical" evidence="8">
    <location>
        <begin position="532"/>
        <end position="549"/>
    </location>
</feature>
<reference evidence="14" key="1">
    <citation type="journal article" date="2019" name="Int. J. Syst. Evol. Microbiol.">
        <title>The Global Catalogue of Microorganisms (GCM) 10K type strain sequencing project: providing services to taxonomists for standard genome sequencing and annotation.</title>
        <authorList>
            <consortium name="The Broad Institute Genomics Platform"/>
            <consortium name="The Broad Institute Genome Sequencing Center for Infectious Disease"/>
            <person name="Wu L."/>
            <person name="Ma J."/>
        </authorList>
    </citation>
    <scope>NUCLEOTIDE SEQUENCE [LARGE SCALE GENOMIC DNA]</scope>
    <source>
        <strain evidence="14">CCUG 55328</strain>
    </source>
</reference>
<feature type="transmembrane region" description="Helical" evidence="8">
    <location>
        <begin position="223"/>
        <end position="240"/>
    </location>
</feature>
<dbReference type="Pfam" id="PF12607">
    <property type="entry name" value="DUF3772"/>
    <property type="match status" value="1"/>
</dbReference>
<evidence type="ECO:0000256" key="6">
    <source>
        <dbReference type="ARBA" id="ARBA00023136"/>
    </source>
</evidence>
<dbReference type="InterPro" id="IPR049278">
    <property type="entry name" value="MS_channel_C"/>
</dbReference>
<keyword evidence="5 8" id="KW-1133">Transmembrane helix</keyword>
<accession>A0ABW3TL35</accession>
<dbReference type="Pfam" id="PF00924">
    <property type="entry name" value="MS_channel_2nd"/>
    <property type="match status" value="1"/>
</dbReference>
<evidence type="ECO:0000256" key="4">
    <source>
        <dbReference type="ARBA" id="ARBA00022692"/>
    </source>
</evidence>
<gene>
    <name evidence="13" type="ORF">ACFQ3C_17925</name>
</gene>
<dbReference type="Pfam" id="PF21082">
    <property type="entry name" value="MS_channel_3rd"/>
    <property type="match status" value="1"/>
</dbReference>
<dbReference type="SUPFAM" id="SSF82689">
    <property type="entry name" value="Mechanosensitive channel protein MscS (YggB), C-terminal domain"/>
    <property type="match status" value="1"/>
</dbReference>
<dbReference type="Gene3D" id="2.30.30.60">
    <property type="match status" value="1"/>
</dbReference>
<dbReference type="Proteomes" id="UP001597151">
    <property type="component" value="Unassembled WGS sequence"/>
</dbReference>
<feature type="transmembrane region" description="Helical" evidence="8">
    <location>
        <begin position="369"/>
        <end position="388"/>
    </location>
</feature>
<keyword evidence="3" id="KW-1003">Cell membrane</keyword>
<comment type="similarity">
    <text evidence="2">Belongs to the MscS (TC 1.A.23) family.</text>
</comment>
<feature type="chain" id="PRO_5046636498" evidence="9">
    <location>
        <begin position="40"/>
        <end position="839"/>
    </location>
</feature>
<evidence type="ECO:0000256" key="9">
    <source>
        <dbReference type="SAM" id="SignalP"/>
    </source>
</evidence>
<comment type="caution">
    <text evidence="13">The sequence shown here is derived from an EMBL/GenBank/DDBJ whole genome shotgun (WGS) entry which is preliminary data.</text>
</comment>
<dbReference type="InterPro" id="IPR023408">
    <property type="entry name" value="MscS_beta-dom_sf"/>
</dbReference>
<feature type="transmembrane region" description="Helical" evidence="8">
    <location>
        <begin position="443"/>
        <end position="459"/>
    </location>
</feature>
<feature type="compositionally biased region" description="Acidic residues" evidence="7">
    <location>
        <begin position="826"/>
        <end position="839"/>
    </location>
</feature>
<feature type="domain" description="Mechanosensitive ion channel MscS C-terminal" evidence="12">
    <location>
        <begin position="690"/>
        <end position="772"/>
    </location>
</feature>
<dbReference type="RefSeq" id="WP_380794776.1">
    <property type="nucleotide sequence ID" value="NZ_JBHTKR010000008.1"/>
</dbReference>
<dbReference type="PANTHER" id="PTHR30347">
    <property type="entry name" value="POTASSIUM CHANNEL RELATED"/>
    <property type="match status" value="1"/>
</dbReference>
<dbReference type="InterPro" id="IPR006685">
    <property type="entry name" value="MscS_channel_2nd"/>
</dbReference>
<feature type="signal peptide" evidence="9">
    <location>
        <begin position="1"/>
        <end position="39"/>
    </location>
</feature>
<keyword evidence="6 8" id="KW-0472">Membrane</keyword>
<feature type="domain" description="DUF3772" evidence="11">
    <location>
        <begin position="148"/>
        <end position="208"/>
    </location>
</feature>
<evidence type="ECO:0000256" key="1">
    <source>
        <dbReference type="ARBA" id="ARBA00004651"/>
    </source>
</evidence>
<dbReference type="EMBL" id="JBHTKR010000008">
    <property type="protein sequence ID" value="MFD1196550.1"/>
    <property type="molecule type" value="Genomic_DNA"/>
</dbReference>
<evidence type="ECO:0000259" key="12">
    <source>
        <dbReference type="Pfam" id="PF21082"/>
    </source>
</evidence>
<dbReference type="InterPro" id="IPR010920">
    <property type="entry name" value="LSM_dom_sf"/>
</dbReference>
<evidence type="ECO:0000313" key="14">
    <source>
        <dbReference type="Proteomes" id="UP001597151"/>
    </source>
</evidence>
<feature type="transmembrane region" description="Helical" evidence="8">
    <location>
        <begin position="480"/>
        <end position="504"/>
    </location>
</feature>
<feature type="region of interest" description="Disordered" evidence="7">
    <location>
        <begin position="791"/>
        <end position="839"/>
    </location>
</feature>
<proteinExistence type="inferred from homology"/>
<evidence type="ECO:0000259" key="10">
    <source>
        <dbReference type="Pfam" id="PF00924"/>
    </source>
</evidence>
<feature type="transmembrane region" description="Helical" evidence="8">
    <location>
        <begin position="293"/>
        <end position="316"/>
    </location>
</feature>
<evidence type="ECO:0000313" key="13">
    <source>
        <dbReference type="EMBL" id="MFD1196550.1"/>
    </source>
</evidence>
<feature type="domain" description="Mechanosensitive ion channel MscS" evidence="10">
    <location>
        <begin position="615"/>
        <end position="682"/>
    </location>
</feature>
<evidence type="ECO:0000256" key="5">
    <source>
        <dbReference type="ARBA" id="ARBA00022989"/>
    </source>
</evidence>
<feature type="compositionally biased region" description="Basic and acidic residues" evidence="7">
    <location>
        <begin position="810"/>
        <end position="825"/>
    </location>
</feature>
<sequence length="839" mass="90111">MIRFQAVLSRLAMRLAALAALVILAAVLGLALPHAAAQAQQTAQTASEDAASGPDYPTWQDTASRAEDAIEAGRASNVALEDLRAEVVSWREAFLAAQSANSNRIGTIRTQIEALGVVPEGATEPEEIAARRKELTEQLTRLQAPVLAAEEAFTRANGIISEIDRIIRERQTDALLTLGPSPLNPVLWPQGLQSILHTLRELGAEASDAWATPSQREATLKDLPVTLVLTVLGLVLVLRGRRWATRLGARFYDRLQRGRDVWGFLVSLTQVVIPMLGIYVLTEALFATGLVGIRGAQIVSVLPVWAAILLGARWLVGRLFPSRLSEPPLDVKAERRAEARHYGTALAFLVVTHEAINLLVQVGDISEESAVVLAFPFLMLTALVLFRLGQFMTGQMALQESEADATSYRNRLVRLLSQGAKVVAVAATLAAAVGYSAAADALLYPYVLSLALLSVVLILQKLVSDTYALITHAPDEQTDALIPVLIGFMLTILSMPVLALIWGARIADLTELWARFREGFSLGGTRISPTDFMAFVLIFALGYALTRTLQGALRTSVLPKTKIDPGGQNAIVVGLGYVGIFIAALVAITGAGIDLSSIAIVAGALSVGIGFGLQNIVSNFVSGIILLIERPISEGDWIEVGGQQGYVRDISVRSTRIETFDRTDVIVPNADLVSGTVTNFTRGNTLGRVIVPVGVAYGTDTRKVEAVLREIAEAHPLVLAQPAPGVIFQGFGADSMDFEIRAILRDVNWMMAVKSEMNHQIAKRFAEEGIEIPFAQRDVWIRNPEVLRADAQPATKAPQAAVTPAQGAATDRKITPPSDTIRDVDMGDAGDDSGGEGDR</sequence>
<evidence type="ECO:0000256" key="7">
    <source>
        <dbReference type="SAM" id="MobiDB-lite"/>
    </source>
</evidence>
<dbReference type="InterPro" id="IPR022249">
    <property type="entry name" value="DUF3772"/>
</dbReference>